<dbReference type="EMBL" id="BJXA01000060">
    <property type="protein sequence ID" value="GEM41933.1"/>
    <property type="molecule type" value="Genomic_DNA"/>
</dbReference>
<evidence type="ECO:0000313" key="1">
    <source>
        <dbReference type="EMBL" id="GEM41933.1"/>
    </source>
</evidence>
<protein>
    <submittedName>
        <fullName evidence="1">Uncharacterized protein</fullName>
    </submittedName>
</protein>
<accession>A0A511MMU1</accession>
<organism evidence="1 2">
    <name type="scientific">Nocardia ninae NBRC 108245</name>
    <dbReference type="NCBI Taxonomy" id="1210091"/>
    <lineage>
        <taxon>Bacteria</taxon>
        <taxon>Bacillati</taxon>
        <taxon>Actinomycetota</taxon>
        <taxon>Actinomycetes</taxon>
        <taxon>Mycobacteriales</taxon>
        <taxon>Nocardiaceae</taxon>
        <taxon>Nocardia</taxon>
    </lineage>
</organism>
<name>A0A511MMU1_9NOCA</name>
<sequence>MIAVPAFTRDDITVIEDAQRAVADYLDAVSDPRFSGLPTQLERLARDMALTFTE</sequence>
<evidence type="ECO:0000313" key="2">
    <source>
        <dbReference type="Proteomes" id="UP000321424"/>
    </source>
</evidence>
<dbReference type="Proteomes" id="UP000321424">
    <property type="component" value="Unassembled WGS sequence"/>
</dbReference>
<reference evidence="1 2" key="1">
    <citation type="submission" date="2019-07" db="EMBL/GenBank/DDBJ databases">
        <title>Whole genome shotgun sequence of Nocardia ninae NBRC 108245.</title>
        <authorList>
            <person name="Hosoyama A."/>
            <person name="Uohara A."/>
            <person name="Ohji S."/>
            <person name="Ichikawa N."/>
        </authorList>
    </citation>
    <scope>NUCLEOTIDE SEQUENCE [LARGE SCALE GENOMIC DNA]</scope>
    <source>
        <strain evidence="1 2">NBRC 108245</strain>
    </source>
</reference>
<keyword evidence="2" id="KW-1185">Reference proteome</keyword>
<dbReference type="AlphaFoldDB" id="A0A511MMU1"/>
<comment type="caution">
    <text evidence="1">The sequence shown here is derived from an EMBL/GenBank/DDBJ whole genome shotgun (WGS) entry which is preliminary data.</text>
</comment>
<proteinExistence type="predicted"/>
<gene>
    <name evidence="1" type="ORF">NN4_64520</name>
</gene>